<reference evidence="7 8" key="1">
    <citation type="journal article" date="2015" name="Genome Announc.">
        <title>Expanding the biotechnology potential of lactobacilli through comparative genomics of 213 strains and associated genera.</title>
        <authorList>
            <person name="Sun Z."/>
            <person name="Harris H.M."/>
            <person name="McCann A."/>
            <person name="Guo C."/>
            <person name="Argimon S."/>
            <person name="Zhang W."/>
            <person name="Yang X."/>
            <person name="Jeffery I.B."/>
            <person name="Cooney J.C."/>
            <person name="Kagawa T.F."/>
            <person name="Liu W."/>
            <person name="Song Y."/>
            <person name="Salvetti E."/>
            <person name="Wrobel A."/>
            <person name="Rasinkangas P."/>
            <person name="Parkhill J."/>
            <person name="Rea M.C."/>
            <person name="O'Sullivan O."/>
            <person name="Ritari J."/>
            <person name="Douillard F.P."/>
            <person name="Paul Ross R."/>
            <person name="Yang R."/>
            <person name="Briner A.E."/>
            <person name="Felis G.E."/>
            <person name="de Vos W.M."/>
            <person name="Barrangou R."/>
            <person name="Klaenhammer T.R."/>
            <person name="Caufield P.W."/>
            <person name="Cui Y."/>
            <person name="Zhang H."/>
            <person name="O'Toole P.W."/>
        </authorList>
    </citation>
    <scope>NUCLEOTIDE SEQUENCE [LARGE SCALE GENOMIC DNA]</scope>
    <source>
        <strain evidence="7 8">DSM 14792</strain>
    </source>
</reference>
<dbReference type="STRING" id="1203076.GCA_000312405_00153"/>
<dbReference type="Proteomes" id="UP000051639">
    <property type="component" value="Unassembled WGS sequence"/>
</dbReference>
<name>A0A0R2GQG3_9LACO</name>
<organism evidence="7 8">
    <name type="scientific">Limosilactobacillus ingluviei</name>
    <dbReference type="NCBI Taxonomy" id="148604"/>
    <lineage>
        <taxon>Bacteria</taxon>
        <taxon>Bacillati</taxon>
        <taxon>Bacillota</taxon>
        <taxon>Bacilli</taxon>
        <taxon>Lactobacillales</taxon>
        <taxon>Lactobacillaceae</taxon>
        <taxon>Limosilactobacillus</taxon>
    </lineage>
</organism>
<feature type="domain" description="Gram-positive cocci surface proteins LPxTG" evidence="6">
    <location>
        <begin position="112"/>
        <end position="148"/>
    </location>
</feature>
<dbReference type="AlphaFoldDB" id="A0A0R2GQG3"/>
<keyword evidence="1" id="KW-0134">Cell wall</keyword>
<evidence type="ECO:0000256" key="5">
    <source>
        <dbReference type="SAM" id="MobiDB-lite"/>
    </source>
</evidence>
<keyword evidence="4" id="KW-0572">Peptidoglycan-anchor</keyword>
<evidence type="ECO:0000256" key="2">
    <source>
        <dbReference type="ARBA" id="ARBA00022525"/>
    </source>
</evidence>
<dbReference type="InterPro" id="IPR019931">
    <property type="entry name" value="LPXTG_anchor"/>
</dbReference>
<feature type="compositionally biased region" description="Low complexity" evidence="5">
    <location>
        <begin position="22"/>
        <end position="46"/>
    </location>
</feature>
<evidence type="ECO:0000259" key="6">
    <source>
        <dbReference type="PROSITE" id="PS50847"/>
    </source>
</evidence>
<gene>
    <name evidence="7" type="ORF">IV41_GL001980</name>
</gene>
<feature type="region of interest" description="Disordered" evidence="5">
    <location>
        <begin position="1"/>
        <end position="70"/>
    </location>
</feature>
<keyword evidence="8" id="KW-1185">Reference proteome</keyword>
<dbReference type="Pfam" id="PF00746">
    <property type="entry name" value="Gram_pos_anchor"/>
    <property type="match status" value="1"/>
</dbReference>
<evidence type="ECO:0000256" key="3">
    <source>
        <dbReference type="ARBA" id="ARBA00022729"/>
    </source>
</evidence>
<dbReference type="PATRIC" id="fig|148604.4.peg.2047"/>
<evidence type="ECO:0000256" key="4">
    <source>
        <dbReference type="ARBA" id="ARBA00023088"/>
    </source>
</evidence>
<evidence type="ECO:0000313" key="7">
    <source>
        <dbReference type="EMBL" id="KRN42558.1"/>
    </source>
</evidence>
<feature type="compositionally biased region" description="Low complexity" evidence="5">
    <location>
        <begin position="1"/>
        <end position="14"/>
    </location>
</feature>
<dbReference type="PROSITE" id="PS50847">
    <property type="entry name" value="GRAM_POS_ANCHORING"/>
    <property type="match status" value="1"/>
</dbReference>
<evidence type="ECO:0000256" key="1">
    <source>
        <dbReference type="ARBA" id="ARBA00022512"/>
    </source>
</evidence>
<dbReference type="NCBIfam" id="TIGR01167">
    <property type="entry name" value="LPXTG_anchor"/>
    <property type="match status" value="1"/>
</dbReference>
<feature type="compositionally biased region" description="Low complexity" evidence="5">
    <location>
        <begin position="53"/>
        <end position="65"/>
    </location>
</feature>
<accession>A0A0R2GQG3</accession>
<protein>
    <recommendedName>
        <fullName evidence="6">Gram-positive cocci surface proteins LPxTG domain-containing protein</fullName>
    </recommendedName>
</protein>
<keyword evidence="2" id="KW-0964">Secreted</keyword>
<proteinExistence type="predicted"/>
<sequence>MSASDSASLSGSGSHKVDKVESQSFSTSDSASISLSTSETASLSGSDSHKVDSQSVSTSQTTSLSEDGLAKYDSESISQLGSHVTTNADNYVNLARPVDPSATKTGKAVEKLPQTGNESAPATGLLGGLGILLAGLLGRKKRRDQEDK</sequence>
<comment type="caution">
    <text evidence="7">The sequence shown here is derived from an EMBL/GenBank/DDBJ whole genome shotgun (WGS) entry which is preliminary data.</text>
</comment>
<keyword evidence="3" id="KW-0732">Signal</keyword>
<evidence type="ECO:0000313" key="8">
    <source>
        <dbReference type="Proteomes" id="UP000051639"/>
    </source>
</evidence>
<dbReference type="RefSeq" id="WP_235809128.1">
    <property type="nucleotide sequence ID" value="NZ_JQBA01000083.1"/>
</dbReference>
<feature type="region of interest" description="Disordered" evidence="5">
    <location>
        <begin position="96"/>
        <end position="124"/>
    </location>
</feature>
<dbReference type="EMBL" id="JQBA01000083">
    <property type="protein sequence ID" value="KRN42558.1"/>
    <property type="molecule type" value="Genomic_DNA"/>
</dbReference>